<gene>
    <name evidence="4" type="ORF">GCM10011365_10800</name>
</gene>
<evidence type="ECO:0000259" key="3">
    <source>
        <dbReference type="Pfam" id="PF13511"/>
    </source>
</evidence>
<proteinExistence type="predicted"/>
<reference evidence="4" key="2">
    <citation type="submission" date="2020-09" db="EMBL/GenBank/DDBJ databases">
        <authorList>
            <person name="Sun Q."/>
            <person name="Zhou Y."/>
        </authorList>
    </citation>
    <scope>NUCLEOTIDE SEQUENCE</scope>
    <source>
        <strain evidence="4">CGMCC 1.12181</strain>
    </source>
</reference>
<feature type="coiled-coil region" evidence="1">
    <location>
        <begin position="65"/>
        <end position="152"/>
    </location>
</feature>
<evidence type="ECO:0000313" key="4">
    <source>
        <dbReference type="EMBL" id="GGF91411.1"/>
    </source>
</evidence>
<evidence type="ECO:0000256" key="2">
    <source>
        <dbReference type="SAM" id="MobiDB-lite"/>
    </source>
</evidence>
<dbReference type="AlphaFoldDB" id="A0A917CK71"/>
<accession>A0A917CK71</accession>
<keyword evidence="5" id="KW-1185">Reference proteome</keyword>
<dbReference type="EMBL" id="BMEO01000003">
    <property type="protein sequence ID" value="GGF91411.1"/>
    <property type="molecule type" value="Genomic_DNA"/>
</dbReference>
<name>A0A917CK71_9GAMM</name>
<dbReference type="Proteomes" id="UP000605253">
    <property type="component" value="Unassembled WGS sequence"/>
</dbReference>
<comment type="caution">
    <text evidence="4">The sequence shown here is derived from an EMBL/GenBank/DDBJ whole genome shotgun (WGS) entry which is preliminary data.</text>
</comment>
<feature type="domain" description="DUF4124" evidence="3">
    <location>
        <begin position="13"/>
        <end position="44"/>
    </location>
</feature>
<evidence type="ECO:0000256" key="1">
    <source>
        <dbReference type="SAM" id="Coils"/>
    </source>
</evidence>
<feature type="region of interest" description="Disordered" evidence="2">
    <location>
        <begin position="210"/>
        <end position="231"/>
    </location>
</feature>
<sequence>MNYLNTRILCLVLLIIFHGALSAKLYKWVDEDGKVHYSDKVPPEYNDQARQELNQAGVVKDSVDRALTEEEKKQKAEALARQKREAEQLAMLKKQQQAERNKLLKSYSNADQITRLKRERIEALERNIELAEENLIIQKRNLEDLLKRAADKERSGGMVSEAFTTQIEKSREQIKNQQQFIVDKTHEIKETEDKYNDELAKYLYYSGQTKSIEPIENNPQTDPANTNQEPH</sequence>
<reference evidence="4" key="1">
    <citation type="journal article" date="2014" name="Int. J. Syst. Evol. Microbiol.">
        <title>Complete genome sequence of Corynebacterium casei LMG S-19264T (=DSM 44701T), isolated from a smear-ripened cheese.</title>
        <authorList>
            <consortium name="US DOE Joint Genome Institute (JGI-PGF)"/>
            <person name="Walter F."/>
            <person name="Albersmeier A."/>
            <person name="Kalinowski J."/>
            <person name="Ruckert C."/>
        </authorList>
    </citation>
    <scope>NUCLEOTIDE SEQUENCE</scope>
    <source>
        <strain evidence="4">CGMCC 1.12181</strain>
    </source>
</reference>
<dbReference type="InterPro" id="IPR025392">
    <property type="entry name" value="DUF4124"/>
</dbReference>
<evidence type="ECO:0000313" key="5">
    <source>
        <dbReference type="Proteomes" id="UP000605253"/>
    </source>
</evidence>
<protein>
    <recommendedName>
        <fullName evidence="3">DUF4124 domain-containing protein</fullName>
    </recommendedName>
</protein>
<dbReference type="Pfam" id="PF13511">
    <property type="entry name" value="DUF4124"/>
    <property type="match status" value="1"/>
</dbReference>
<keyword evidence="1" id="KW-0175">Coiled coil</keyword>
<dbReference type="RefSeq" id="WP_188364667.1">
    <property type="nucleotide sequence ID" value="NZ_BAABJF010000017.1"/>
</dbReference>
<organism evidence="4 5">
    <name type="scientific">Marinicella pacifica</name>
    <dbReference type="NCBI Taxonomy" id="1171543"/>
    <lineage>
        <taxon>Bacteria</taxon>
        <taxon>Pseudomonadati</taxon>
        <taxon>Pseudomonadota</taxon>
        <taxon>Gammaproteobacteria</taxon>
        <taxon>Lysobacterales</taxon>
        <taxon>Marinicellaceae</taxon>
        <taxon>Marinicella</taxon>
    </lineage>
</organism>